<dbReference type="PANTHER" id="PTHR14577">
    <property type="entry name" value="NUCLEOLAR PROTEIN 12"/>
    <property type="match status" value="1"/>
</dbReference>
<organism evidence="8">
    <name type="scientific">Timema poppense</name>
    <name type="common">Walking stick</name>
    <dbReference type="NCBI Taxonomy" id="170557"/>
    <lineage>
        <taxon>Eukaryota</taxon>
        <taxon>Metazoa</taxon>
        <taxon>Ecdysozoa</taxon>
        <taxon>Arthropoda</taxon>
        <taxon>Hexapoda</taxon>
        <taxon>Insecta</taxon>
        <taxon>Pterygota</taxon>
        <taxon>Neoptera</taxon>
        <taxon>Polyneoptera</taxon>
        <taxon>Phasmatodea</taxon>
        <taxon>Timematodea</taxon>
        <taxon>Timematoidea</taxon>
        <taxon>Timematidae</taxon>
        <taxon>Timema</taxon>
    </lineage>
</organism>
<dbReference type="EMBL" id="OD002690">
    <property type="protein sequence ID" value="CAD7405890.1"/>
    <property type="molecule type" value="Genomic_DNA"/>
</dbReference>
<reference evidence="8" key="1">
    <citation type="submission" date="2020-11" db="EMBL/GenBank/DDBJ databases">
        <authorList>
            <person name="Tran Van P."/>
        </authorList>
    </citation>
    <scope>NUCLEOTIDE SEQUENCE</scope>
</reference>
<dbReference type="GO" id="GO:0005730">
    <property type="term" value="C:nucleolus"/>
    <property type="evidence" value="ECO:0007669"/>
    <property type="project" value="UniProtKB-SubCell"/>
</dbReference>
<dbReference type="InterPro" id="IPR019186">
    <property type="entry name" value="Nucleolar_protein_12"/>
</dbReference>
<protein>
    <recommendedName>
        <fullName evidence="3">Nucleolar protein 12</fullName>
    </recommendedName>
</protein>
<evidence type="ECO:0000256" key="3">
    <source>
        <dbReference type="ARBA" id="ARBA00015520"/>
    </source>
</evidence>
<feature type="region of interest" description="Disordered" evidence="7">
    <location>
        <begin position="218"/>
        <end position="247"/>
    </location>
</feature>
<evidence type="ECO:0000256" key="1">
    <source>
        <dbReference type="ARBA" id="ARBA00004604"/>
    </source>
</evidence>
<dbReference type="PANTHER" id="PTHR14577:SF0">
    <property type="entry name" value="NUCLEOLAR PROTEIN 12"/>
    <property type="match status" value="1"/>
</dbReference>
<accession>A0A7R9D2B7</accession>
<evidence type="ECO:0000256" key="5">
    <source>
        <dbReference type="ARBA" id="ARBA00023242"/>
    </source>
</evidence>
<evidence type="ECO:0000256" key="2">
    <source>
        <dbReference type="ARBA" id="ARBA00007175"/>
    </source>
</evidence>
<proteinExistence type="inferred from homology"/>
<comment type="similarity">
    <text evidence="2">Belongs to the RRP17 family.</text>
</comment>
<keyword evidence="5" id="KW-0539">Nucleus</keyword>
<gene>
    <name evidence="8" type="ORF">TPSB3V08_LOCUS5180</name>
</gene>
<comment type="subcellular location">
    <subcellularLocation>
        <location evidence="1">Nucleus</location>
        <location evidence="1">Nucleolus</location>
    </subcellularLocation>
</comment>
<dbReference type="AlphaFoldDB" id="A0A7R9D2B7"/>
<evidence type="ECO:0000256" key="6">
    <source>
        <dbReference type="SAM" id="Coils"/>
    </source>
</evidence>
<dbReference type="Pfam" id="PF09805">
    <property type="entry name" value="Nop25"/>
    <property type="match status" value="1"/>
</dbReference>
<dbReference type="GO" id="GO:0019843">
    <property type="term" value="F:rRNA binding"/>
    <property type="evidence" value="ECO:0007669"/>
    <property type="project" value="TreeGrafter"/>
</dbReference>
<keyword evidence="4 6" id="KW-0175">Coiled coil</keyword>
<evidence type="ECO:0000256" key="4">
    <source>
        <dbReference type="ARBA" id="ARBA00023054"/>
    </source>
</evidence>
<sequence length="268" mass="30955">MSDMSSKPILAAVSSPRRALSCWRCRAIFSLCILEHVTVLANRRARDYTQLNSLKENCLEQDASMCTSEVVNSSNGREFLTGFHKRKVQRQKKAKEELDLQLKEERKRLKKETRESYKKLVVSHRPIPELEEFEAKEYDLETHTVSILEVSAADLAQKNNWIGVNKVQYEEVKVEDDAGDAEGEKRTVPGMEFRTEKDVRRVIKKQATKIVQNSKAFQTKNKLEKQKNKKKSMKMKNQRIKLQSKNKKGKRVITSVLLTIAEVDNENS</sequence>
<evidence type="ECO:0000256" key="7">
    <source>
        <dbReference type="SAM" id="MobiDB-lite"/>
    </source>
</evidence>
<feature type="compositionally biased region" description="Basic residues" evidence="7">
    <location>
        <begin position="227"/>
        <end position="247"/>
    </location>
</feature>
<feature type="coiled-coil region" evidence="6">
    <location>
        <begin position="88"/>
        <end position="115"/>
    </location>
</feature>
<evidence type="ECO:0000313" key="8">
    <source>
        <dbReference type="EMBL" id="CAD7405890.1"/>
    </source>
</evidence>
<name>A0A7R9D2B7_TIMPO</name>